<dbReference type="Proteomes" id="UP000036608">
    <property type="component" value="Chromosome"/>
</dbReference>
<dbReference type="AlphaFoldDB" id="A0A0H5A465"/>
<dbReference type="OrthoDB" id="516834at2"/>
<keyword evidence="1" id="KW-1277">Toxin-antitoxin system</keyword>
<dbReference type="Pfam" id="PF05016">
    <property type="entry name" value="ParE_toxin"/>
    <property type="match status" value="1"/>
</dbReference>
<dbReference type="InterPro" id="IPR007712">
    <property type="entry name" value="RelE/ParE_toxin"/>
</dbReference>
<dbReference type="InterPro" id="IPR035093">
    <property type="entry name" value="RelE/ParE_toxin_dom_sf"/>
</dbReference>
<reference evidence="2 3" key="1">
    <citation type="journal article" date="2015" name="Genome Announc.">
        <title>Complete Genome Sequence of the Rhizobacterium Pseudomonas trivialis Strain IHBB745 with Multiple Plant Growth-Promoting Activities and Tolerance to Desiccation and Alkalinity.</title>
        <authorList>
            <person name="Gulati A."/>
            <person name="Swarnkar M.K."/>
            <person name="Vyas P."/>
            <person name="Rahi P."/>
            <person name="Thakur R."/>
            <person name="Thakur N."/>
            <person name="Singh A.K."/>
        </authorList>
    </citation>
    <scope>NUCLEOTIDE SEQUENCE [LARGE SCALE GENOMIC DNA]</scope>
    <source>
        <strain evidence="3">745</strain>
    </source>
</reference>
<gene>
    <name evidence="2" type="ORF">AA957_00595</name>
</gene>
<proteinExistence type="predicted"/>
<evidence type="ECO:0000313" key="2">
    <source>
        <dbReference type="EMBL" id="AKS04678.1"/>
    </source>
</evidence>
<accession>A0A0H5A465</accession>
<sequence>MSQYRISNSARADIVDILRTSQTKFGDLARQRYQTLILTALQALADTPYRIGSHDRDELAPGLRSYHLVYSRQQAKHPHGTVRSPRHVVFYRLANDDVIEVVRLLHDAMEVQLHLPND</sequence>
<dbReference type="Gene3D" id="3.30.2310.20">
    <property type="entry name" value="RelE-like"/>
    <property type="match status" value="1"/>
</dbReference>
<dbReference type="KEGG" id="ptv:AA957_00595"/>
<evidence type="ECO:0000313" key="3">
    <source>
        <dbReference type="Proteomes" id="UP000036608"/>
    </source>
</evidence>
<reference evidence="3" key="2">
    <citation type="submission" date="2015-05" db="EMBL/GenBank/DDBJ databases">
        <authorList>
            <person name="Swarnkar M.K."/>
            <person name="Vyas P."/>
            <person name="Rahi P."/>
            <person name="Thakur R."/>
            <person name="Thakur N."/>
            <person name="Singh A.K."/>
            <person name="Gulati A."/>
        </authorList>
    </citation>
    <scope>NUCLEOTIDE SEQUENCE [LARGE SCALE GENOMIC DNA]</scope>
    <source>
        <strain evidence="3">745</strain>
    </source>
</reference>
<name>A0A0H5A465_9PSED</name>
<dbReference type="RefSeq" id="WP_049708426.1">
    <property type="nucleotide sequence ID" value="NZ_CP011507.1"/>
</dbReference>
<evidence type="ECO:0000256" key="1">
    <source>
        <dbReference type="ARBA" id="ARBA00022649"/>
    </source>
</evidence>
<organism evidence="2 3">
    <name type="scientific">Pseudomonas trivialis</name>
    <dbReference type="NCBI Taxonomy" id="200450"/>
    <lineage>
        <taxon>Bacteria</taxon>
        <taxon>Pseudomonadati</taxon>
        <taxon>Pseudomonadota</taxon>
        <taxon>Gammaproteobacteria</taxon>
        <taxon>Pseudomonadales</taxon>
        <taxon>Pseudomonadaceae</taxon>
        <taxon>Pseudomonas</taxon>
    </lineage>
</organism>
<dbReference type="EMBL" id="CP011507">
    <property type="protein sequence ID" value="AKS04678.1"/>
    <property type="molecule type" value="Genomic_DNA"/>
</dbReference>
<protein>
    <submittedName>
        <fullName evidence="2">Plasmid stabilization protein ParE</fullName>
    </submittedName>
</protein>
<dbReference type="PATRIC" id="fig|200450.3.peg.134"/>